<feature type="region of interest" description="Disordered" evidence="1">
    <location>
        <begin position="377"/>
        <end position="396"/>
    </location>
</feature>
<feature type="compositionally biased region" description="Basic and acidic residues" evidence="1">
    <location>
        <begin position="377"/>
        <end position="386"/>
    </location>
</feature>
<evidence type="ECO:0000313" key="2">
    <source>
        <dbReference type="EMBL" id="KAK7464872.1"/>
    </source>
</evidence>
<accession>A0ABR1JPU0</accession>
<feature type="compositionally biased region" description="Low complexity" evidence="1">
    <location>
        <begin position="162"/>
        <end position="203"/>
    </location>
</feature>
<proteinExistence type="predicted"/>
<evidence type="ECO:0000256" key="1">
    <source>
        <dbReference type="SAM" id="MobiDB-lite"/>
    </source>
</evidence>
<protein>
    <submittedName>
        <fullName evidence="2">Uncharacterized protein</fullName>
    </submittedName>
</protein>
<feature type="compositionally biased region" description="Polar residues" evidence="1">
    <location>
        <begin position="387"/>
        <end position="396"/>
    </location>
</feature>
<gene>
    <name evidence="2" type="ORF">VKT23_006079</name>
</gene>
<dbReference type="Proteomes" id="UP001498398">
    <property type="component" value="Unassembled WGS sequence"/>
</dbReference>
<evidence type="ECO:0000313" key="3">
    <source>
        <dbReference type="Proteomes" id="UP001498398"/>
    </source>
</evidence>
<reference evidence="2 3" key="1">
    <citation type="submission" date="2024-01" db="EMBL/GenBank/DDBJ databases">
        <title>A draft genome for the cacao thread blight pathogen Marasmiellus scandens.</title>
        <authorList>
            <person name="Baruah I.K."/>
            <person name="Leung J."/>
            <person name="Bukari Y."/>
            <person name="Amoako-Attah I."/>
            <person name="Meinhardt L.W."/>
            <person name="Bailey B.A."/>
            <person name="Cohen S.P."/>
        </authorList>
    </citation>
    <scope>NUCLEOTIDE SEQUENCE [LARGE SCALE GENOMIC DNA]</scope>
    <source>
        <strain evidence="2 3">GH-19</strain>
    </source>
</reference>
<keyword evidence="3" id="KW-1185">Reference proteome</keyword>
<feature type="compositionally biased region" description="Basic residues" evidence="1">
    <location>
        <begin position="204"/>
        <end position="218"/>
    </location>
</feature>
<dbReference type="Pfam" id="PF14223">
    <property type="entry name" value="Retrotran_gag_2"/>
    <property type="match status" value="1"/>
</dbReference>
<feature type="compositionally biased region" description="Polar residues" evidence="1">
    <location>
        <begin position="145"/>
        <end position="161"/>
    </location>
</feature>
<feature type="region of interest" description="Disordered" evidence="1">
    <location>
        <begin position="141"/>
        <end position="232"/>
    </location>
</feature>
<sequence>MDMYQYVKENAKDAWNELKTKYGTPSINLIVQKLVNLLKFHIPNKSNPVLAVDKFKESYDDIFEKDVIEISELIRVVFALNALPNSWDSFKQQKMATDIKTLTFNQLRNAISDEYERRRAFNDPNNQNIQQVAANEAKFSGIKHGSSSHSWRNQRDTSQTPGNNQNQGGFNANSNANNKGKQHFQSAPPSQNTSNSNPQNKNQNKSKKPYKKWNKRRGQGGQAANNATIDDPDFGEIPVACMASIDTPDDPSELPQNAFEPTTSSNNQNPRFYSYCMNGHLNRSENATHCHFGHQIRVRANRWLSSTERSHMHIVTNVTNHPVQTVPYQYLISPPPEVASETVHYELRRQRTLHNVRGTGRPRTNFTHRPQERVLTRHEAREHWEQRQSQNRLNYR</sequence>
<organism evidence="2 3">
    <name type="scientific">Marasmiellus scandens</name>
    <dbReference type="NCBI Taxonomy" id="2682957"/>
    <lineage>
        <taxon>Eukaryota</taxon>
        <taxon>Fungi</taxon>
        <taxon>Dikarya</taxon>
        <taxon>Basidiomycota</taxon>
        <taxon>Agaricomycotina</taxon>
        <taxon>Agaricomycetes</taxon>
        <taxon>Agaricomycetidae</taxon>
        <taxon>Agaricales</taxon>
        <taxon>Marasmiineae</taxon>
        <taxon>Omphalotaceae</taxon>
        <taxon>Marasmiellus</taxon>
    </lineage>
</organism>
<name>A0ABR1JPU0_9AGAR</name>
<dbReference type="EMBL" id="JBANRG010000007">
    <property type="protein sequence ID" value="KAK7464872.1"/>
    <property type="molecule type" value="Genomic_DNA"/>
</dbReference>
<comment type="caution">
    <text evidence="2">The sequence shown here is derived from an EMBL/GenBank/DDBJ whole genome shotgun (WGS) entry which is preliminary data.</text>
</comment>